<dbReference type="AlphaFoldDB" id="A0A9I9E4V9"/>
<organism evidence="1">
    <name type="scientific">Cucumis melo</name>
    <name type="common">Muskmelon</name>
    <dbReference type="NCBI Taxonomy" id="3656"/>
    <lineage>
        <taxon>Eukaryota</taxon>
        <taxon>Viridiplantae</taxon>
        <taxon>Streptophyta</taxon>
        <taxon>Embryophyta</taxon>
        <taxon>Tracheophyta</taxon>
        <taxon>Spermatophyta</taxon>
        <taxon>Magnoliopsida</taxon>
        <taxon>eudicotyledons</taxon>
        <taxon>Gunneridae</taxon>
        <taxon>Pentapetalae</taxon>
        <taxon>rosids</taxon>
        <taxon>fabids</taxon>
        <taxon>Cucurbitales</taxon>
        <taxon>Cucurbitaceae</taxon>
        <taxon>Benincaseae</taxon>
        <taxon>Cucumis</taxon>
    </lineage>
</organism>
<name>A0A9I9E4V9_CUCME</name>
<dbReference type="Gramene" id="MELO3C028763.2.1">
    <property type="protein sequence ID" value="MELO3C028763.2.1"/>
    <property type="gene ID" value="MELO3C028763.2"/>
</dbReference>
<sequence>MATSRSKSTPPQHSPHFSLLPSHFFLLRQIYMILKAHILVKYFDGAITPLNHMIHVANHHPQVNKA</sequence>
<proteinExistence type="predicted"/>
<evidence type="ECO:0000313" key="1">
    <source>
        <dbReference type="EnsemblPlants" id="MELO3C028763.2.1"/>
    </source>
</evidence>
<reference evidence="1" key="1">
    <citation type="submission" date="2023-03" db="UniProtKB">
        <authorList>
            <consortium name="EnsemblPlants"/>
        </authorList>
    </citation>
    <scope>IDENTIFICATION</scope>
</reference>
<accession>A0A9I9E4V9</accession>
<dbReference type="EnsemblPlants" id="MELO3C028763.2.1">
    <property type="protein sequence ID" value="MELO3C028763.2.1"/>
    <property type="gene ID" value="MELO3C028763.2"/>
</dbReference>
<protein>
    <submittedName>
        <fullName evidence="1">Uncharacterized protein</fullName>
    </submittedName>
</protein>